<proteinExistence type="predicted"/>
<keyword evidence="4" id="KW-1185">Reference proteome</keyword>
<feature type="region of interest" description="Disordered" evidence="1">
    <location>
        <begin position="75"/>
        <end position="94"/>
    </location>
</feature>
<dbReference type="InterPro" id="IPR015943">
    <property type="entry name" value="WD40/YVTN_repeat-like_dom_sf"/>
</dbReference>
<feature type="region of interest" description="Disordered" evidence="1">
    <location>
        <begin position="147"/>
        <end position="169"/>
    </location>
</feature>
<feature type="compositionally biased region" description="Basic and acidic residues" evidence="1">
    <location>
        <begin position="100"/>
        <end position="109"/>
    </location>
</feature>
<feature type="domain" description="C2H2-type" evidence="2">
    <location>
        <begin position="35"/>
        <end position="58"/>
    </location>
</feature>
<evidence type="ECO:0000256" key="1">
    <source>
        <dbReference type="SAM" id="MobiDB-lite"/>
    </source>
</evidence>
<dbReference type="PROSITE" id="PS00028">
    <property type="entry name" value="ZINC_FINGER_C2H2_1"/>
    <property type="match status" value="1"/>
</dbReference>
<reference evidence="3" key="1">
    <citation type="journal article" date="2019" name="bioRxiv">
        <title>The Genome of the Zebra Mussel, Dreissena polymorpha: A Resource for Invasive Species Research.</title>
        <authorList>
            <person name="McCartney M.A."/>
            <person name="Auch B."/>
            <person name="Kono T."/>
            <person name="Mallez S."/>
            <person name="Zhang Y."/>
            <person name="Obille A."/>
            <person name="Becker A."/>
            <person name="Abrahante J.E."/>
            <person name="Garbe J."/>
            <person name="Badalamenti J.P."/>
            <person name="Herman A."/>
            <person name="Mangelson H."/>
            <person name="Liachko I."/>
            <person name="Sullivan S."/>
            <person name="Sone E.D."/>
            <person name="Koren S."/>
            <person name="Silverstein K.A.T."/>
            <person name="Beckman K.B."/>
            <person name="Gohl D.M."/>
        </authorList>
    </citation>
    <scope>NUCLEOTIDE SEQUENCE</scope>
    <source>
        <strain evidence="3">Duluth1</strain>
        <tissue evidence="3">Whole animal</tissue>
    </source>
</reference>
<organism evidence="3 4">
    <name type="scientific">Dreissena polymorpha</name>
    <name type="common">Zebra mussel</name>
    <name type="synonym">Mytilus polymorpha</name>
    <dbReference type="NCBI Taxonomy" id="45954"/>
    <lineage>
        <taxon>Eukaryota</taxon>
        <taxon>Metazoa</taxon>
        <taxon>Spiralia</taxon>
        <taxon>Lophotrochozoa</taxon>
        <taxon>Mollusca</taxon>
        <taxon>Bivalvia</taxon>
        <taxon>Autobranchia</taxon>
        <taxon>Heteroconchia</taxon>
        <taxon>Euheterodonta</taxon>
        <taxon>Imparidentia</taxon>
        <taxon>Neoheterodontei</taxon>
        <taxon>Myida</taxon>
        <taxon>Dreissenoidea</taxon>
        <taxon>Dreissenidae</taxon>
        <taxon>Dreissena</taxon>
    </lineage>
</organism>
<feature type="region of interest" description="Disordered" evidence="1">
    <location>
        <begin position="99"/>
        <end position="128"/>
    </location>
</feature>
<dbReference type="PANTHER" id="PTHR46579:SF1">
    <property type="entry name" value="F5_8 TYPE C DOMAIN-CONTAINING PROTEIN"/>
    <property type="match status" value="1"/>
</dbReference>
<dbReference type="PANTHER" id="PTHR46579">
    <property type="entry name" value="F5/8 TYPE C DOMAIN-CONTAINING PROTEIN-RELATED"/>
    <property type="match status" value="1"/>
</dbReference>
<dbReference type="EMBL" id="JAIWYP010000001">
    <property type="protein sequence ID" value="KAH3879830.1"/>
    <property type="molecule type" value="Genomic_DNA"/>
</dbReference>
<accession>A0A9D4MM43</accession>
<evidence type="ECO:0000313" key="4">
    <source>
        <dbReference type="Proteomes" id="UP000828390"/>
    </source>
</evidence>
<dbReference type="Proteomes" id="UP000828390">
    <property type="component" value="Unassembled WGS sequence"/>
</dbReference>
<name>A0A9D4MM43_DREPO</name>
<feature type="compositionally biased region" description="Acidic residues" evidence="1">
    <location>
        <begin position="119"/>
        <end position="128"/>
    </location>
</feature>
<evidence type="ECO:0000313" key="3">
    <source>
        <dbReference type="EMBL" id="KAH3879830.1"/>
    </source>
</evidence>
<sequence>MDLGLQLETIRIAKAVSFYDLSHCEDSHMPSDDRCPDEQCRKILSRKQTLIEHINSFHSTLLIVVEGQRGKYKQYESNTSVERPKSTLYASKKRPLSAHLNEETLKDADATVLPTATDRDDEEESFDSDMDIECGSEFEPEHSLYVASSNDEEESDDENYDPQMNRTNKSGPPLNMILWGIWQGSGKPNMVSFLKPLVQNLNCLYHEGFEFVNEGQSVASGAGHCRSYQYQEHLEMRTEESIREHAKEARNSRKRVMGFYGETVFMYLTYFSLMNNVVIDYMHGALLGVVKKFMEIWFDAKFAKKAWDFHGIPCYTMDFQPKFHDNPGQCTPGGAIKLVWRCAVSPTGDRLYITSWGQRELHTLARDGTLLATLYTDPALDGPYGLHVTPAGQVLVCGRLSNTVLQVGWEGESKLANLATQEDGVWCPQSVCYSSTTSSIIVGQYGDNILVFRWLLSQDKDAEDVVDKDDLNTQKESPGFDIELVRQRHQPGLQKPQVKHDHSPDP</sequence>
<protein>
    <recommendedName>
        <fullName evidence="2">C2H2-type domain-containing protein</fullName>
    </recommendedName>
</protein>
<dbReference type="SUPFAM" id="SSF101898">
    <property type="entry name" value="NHL repeat"/>
    <property type="match status" value="1"/>
</dbReference>
<dbReference type="InterPro" id="IPR013087">
    <property type="entry name" value="Znf_C2H2_type"/>
</dbReference>
<gene>
    <name evidence="3" type="ORF">DPMN_003737</name>
</gene>
<evidence type="ECO:0000259" key="2">
    <source>
        <dbReference type="PROSITE" id="PS00028"/>
    </source>
</evidence>
<dbReference type="AlphaFoldDB" id="A0A9D4MM43"/>
<comment type="caution">
    <text evidence="3">The sequence shown here is derived from an EMBL/GenBank/DDBJ whole genome shotgun (WGS) entry which is preliminary data.</text>
</comment>
<dbReference type="Gene3D" id="2.130.10.10">
    <property type="entry name" value="YVTN repeat-like/Quinoprotein amine dehydrogenase"/>
    <property type="match status" value="1"/>
</dbReference>
<reference evidence="3" key="2">
    <citation type="submission" date="2020-11" db="EMBL/GenBank/DDBJ databases">
        <authorList>
            <person name="McCartney M.A."/>
            <person name="Auch B."/>
            <person name="Kono T."/>
            <person name="Mallez S."/>
            <person name="Becker A."/>
            <person name="Gohl D.M."/>
            <person name="Silverstein K.A.T."/>
            <person name="Koren S."/>
            <person name="Bechman K.B."/>
            <person name="Herman A."/>
            <person name="Abrahante J.E."/>
            <person name="Garbe J."/>
        </authorList>
    </citation>
    <scope>NUCLEOTIDE SEQUENCE</scope>
    <source>
        <strain evidence="3">Duluth1</strain>
        <tissue evidence="3">Whole animal</tissue>
    </source>
</reference>
<feature type="compositionally biased region" description="Acidic residues" evidence="1">
    <location>
        <begin position="150"/>
        <end position="160"/>
    </location>
</feature>